<comment type="caution">
    <text evidence="2">The sequence shown here is derived from an EMBL/GenBank/DDBJ whole genome shotgun (WGS) entry which is preliminary data.</text>
</comment>
<gene>
    <name evidence="2" type="ORF">PSON_ATCC_30995.1.T1290055</name>
</gene>
<reference evidence="2" key="1">
    <citation type="submission" date="2021-01" db="EMBL/GenBank/DDBJ databases">
        <authorList>
            <consortium name="Genoscope - CEA"/>
            <person name="William W."/>
        </authorList>
    </citation>
    <scope>NUCLEOTIDE SEQUENCE</scope>
</reference>
<sequence>MNNRFENSQDYDLDMCGISRSYSQTKLPSQNNNNKDKLKNEFVDKNLLQRKDQEDLSGSIQLNDLNILGLKDYYSGTCDNNLEIKPKKIEETNDRIEIEAQQNEPINTTLDQLGQKLNEVIGQYLCELTSQSRLSLDSFSLQNSENLDEEQQQQILDLELNVIRQRIYKQIVDKINLSVIQSVQSIGTSSQLISQTQSNQISTHVSKELMNNSTTQFSQISQKSPPKSLTHSLLDLQSQLYQSTQQAQARPSNKKTDELPFNIVDCEGTKEELQNKLKISIQLNYQQSQINSQLREELQKYEKMNQPQDSIYEDDIQILQQEIQNLRLENCKLKENQSNKLCERCKDSI</sequence>
<protein>
    <submittedName>
        <fullName evidence="2">Uncharacterized protein</fullName>
    </submittedName>
</protein>
<dbReference type="Proteomes" id="UP000692954">
    <property type="component" value="Unassembled WGS sequence"/>
</dbReference>
<keyword evidence="3" id="KW-1185">Reference proteome</keyword>
<evidence type="ECO:0000313" key="2">
    <source>
        <dbReference type="EMBL" id="CAD8120959.1"/>
    </source>
</evidence>
<keyword evidence="1" id="KW-0175">Coiled coil</keyword>
<dbReference type="OrthoDB" id="302292at2759"/>
<name>A0A8S1QZQ4_9CILI</name>
<evidence type="ECO:0000313" key="3">
    <source>
        <dbReference type="Proteomes" id="UP000692954"/>
    </source>
</evidence>
<evidence type="ECO:0000256" key="1">
    <source>
        <dbReference type="SAM" id="Coils"/>
    </source>
</evidence>
<proteinExistence type="predicted"/>
<dbReference type="EMBL" id="CAJJDN010000129">
    <property type="protein sequence ID" value="CAD8120959.1"/>
    <property type="molecule type" value="Genomic_DNA"/>
</dbReference>
<accession>A0A8S1QZQ4</accession>
<dbReference type="AlphaFoldDB" id="A0A8S1QZQ4"/>
<organism evidence="2 3">
    <name type="scientific">Paramecium sonneborni</name>
    <dbReference type="NCBI Taxonomy" id="65129"/>
    <lineage>
        <taxon>Eukaryota</taxon>
        <taxon>Sar</taxon>
        <taxon>Alveolata</taxon>
        <taxon>Ciliophora</taxon>
        <taxon>Intramacronucleata</taxon>
        <taxon>Oligohymenophorea</taxon>
        <taxon>Peniculida</taxon>
        <taxon>Parameciidae</taxon>
        <taxon>Paramecium</taxon>
    </lineage>
</organism>
<feature type="coiled-coil region" evidence="1">
    <location>
        <begin position="309"/>
        <end position="336"/>
    </location>
</feature>